<dbReference type="GO" id="GO:0016604">
    <property type="term" value="C:nuclear body"/>
    <property type="evidence" value="ECO:0007669"/>
    <property type="project" value="TreeGrafter"/>
</dbReference>
<feature type="compositionally biased region" description="Basic and acidic residues" evidence="1">
    <location>
        <begin position="122"/>
        <end position="148"/>
    </location>
</feature>
<sequence>MASDREKFLIRNTLISLLKAVEGMVTTVELRNENAVTGLIQNVDPFMNIVMEDVVFKSYRGISHNFSSFFVQGMNIRYVHIPDEIDMRAAIDQEVNREWRMRDKMTREIRDAARKRITKRQLQADKETTLRRRQAELEEKKKINQEET</sequence>
<evidence type="ECO:0000313" key="3">
    <source>
        <dbReference type="EMBL" id="EKC22801.1"/>
    </source>
</evidence>
<reference evidence="3" key="1">
    <citation type="journal article" date="2012" name="Nature">
        <title>The oyster genome reveals stress adaptation and complexity of shell formation.</title>
        <authorList>
            <person name="Zhang G."/>
            <person name="Fang X."/>
            <person name="Guo X."/>
            <person name="Li L."/>
            <person name="Luo R."/>
            <person name="Xu F."/>
            <person name="Yang P."/>
            <person name="Zhang L."/>
            <person name="Wang X."/>
            <person name="Qi H."/>
            <person name="Xiong Z."/>
            <person name="Que H."/>
            <person name="Xie Y."/>
            <person name="Holland P.W."/>
            <person name="Paps J."/>
            <person name="Zhu Y."/>
            <person name="Wu F."/>
            <person name="Chen Y."/>
            <person name="Wang J."/>
            <person name="Peng C."/>
            <person name="Meng J."/>
            <person name="Yang L."/>
            <person name="Liu J."/>
            <person name="Wen B."/>
            <person name="Zhang N."/>
            <person name="Huang Z."/>
            <person name="Zhu Q."/>
            <person name="Feng Y."/>
            <person name="Mount A."/>
            <person name="Hedgecock D."/>
            <person name="Xu Z."/>
            <person name="Liu Y."/>
            <person name="Domazet-Loso T."/>
            <person name="Du Y."/>
            <person name="Sun X."/>
            <person name="Zhang S."/>
            <person name="Liu B."/>
            <person name="Cheng P."/>
            <person name="Jiang X."/>
            <person name="Li J."/>
            <person name="Fan D."/>
            <person name="Wang W."/>
            <person name="Fu W."/>
            <person name="Wang T."/>
            <person name="Wang B."/>
            <person name="Zhang J."/>
            <person name="Peng Z."/>
            <person name="Li Y."/>
            <person name="Li N."/>
            <person name="Wang J."/>
            <person name="Chen M."/>
            <person name="He Y."/>
            <person name="Tan F."/>
            <person name="Song X."/>
            <person name="Zheng Q."/>
            <person name="Huang R."/>
            <person name="Yang H."/>
            <person name="Du X."/>
            <person name="Chen L."/>
            <person name="Yang M."/>
            <person name="Gaffney P.M."/>
            <person name="Wang S."/>
            <person name="Luo L."/>
            <person name="She Z."/>
            <person name="Ming Y."/>
            <person name="Huang W."/>
            <person name="Zhang S."/>
            <person name="Huang B."/>
            <person name="Zhang Y."/>
            <person name="Qu T."/>
            <person name="Ni P."/>
            <person name="Miao G."/>
            <person name="Wang J."/>
            <person name="Wang Q."/>
            <person name="Steinberg C.E."/>
            <person name="Wang H."/>
            <person name="Li N."/>
            <person name="Qian L."/>
            <person name="Zhang G."/>
            <person name="Li Y."/>
            <person name="Yang H."/>
            <person name="Liu X."/>
            <person name="Wang J."/>
            <person name="Yin Y."/>
            <person name="Wang J."/>
        </authorList>
    </citation>
    <scope>NUCLEOTIDE SEQUENCE [LARGE SCALE GENOMIC DNA]</scope>
    <source>
        <strain evidence="3">05x7-T-G4-1.051#20</strain>
    </source>
</reference>
<protein>
    <submittedName>
        <fullName evidence="4">Sm domain-containing protein</fullName>
    </submittedName>
    <submittedName>
        <fullName evidence="3">U7 snRNA-associated Sm-like protein LSm10</fullName>
    </submittedName>
</protein>
<dbReference type="Gene3D" id="2.30.30.100">
    <property type="match status" value="1"/>
</dbReference>
<dbReference type="PANTHER" id="PTHR21196">
    <property type="entry name" value="U7 SNRNA-ASSOCIATED SM-LIKE PROTEIN LSM10"/>
    <property type="match status" value="1"/>
</dbReference>
<dbReference type="Proteomes" id="UP000005408">
    <property type="component" value="Unassembled WGS sequence"/>
</dbReference>
<organism evidence="3">
    <name type="scientific">Magallana gigas</name>
    <name type="common">Pacific oyster</name>
    <name type="synonym">Crassostrea gigas</name>
    <dbReference type="NCBI Taxonomy" id="29159"/>
    <lineage>
        <taxon>Eukaryota</taxon>
        <taxon>Metazoa</taxon>
        <taxon>Spiralia</taxon>
        <taxon>Lophotrochozoa</taxon>
        <taxon>Mollusca</taxon>
        <taxon>Bivalvia</taxon>
        <taxon>Autobranchia</taxon>
        <taxon>Pteriomorphia</taxon>
        <taxon>Ostreida</taxon>
        <taxon>Ostreoidea</taxon>
        <taxon>Ostreidae</taxon>
        <taxon>Magallana</taxon>
    </lineage>
</organism>
<keyword evidence="5" id="KW-1185">Reference proteome</keyword>
<dbReference type="GO" id="GO:0071254">
    <property type="term" value="C:cytoplasmic U snRNP body"/>
    <property type="evidence" value="ECO:0007669"/>
    <property type="project" value="TreeGrafter"/>
</dbReference>
<dbReference type="GO" id="GO:0071209">
    <property type="term" value="F:U7 snRNA binding"/>
    <property type="evidence" value="ECO:0007669"/>
    <property type="project" value="TreeGrafter"/>
</dbReference>
<accession>K1QMC7</accession>
<dbReference type="InterPro" id="IPR052840">
    <property type="entry name" value="U7_snRNA_Sm-like"/>
</dbReference>
<reference evidence="4" key="2">
    <citation type="submission" date="2022-08" db="UniProtKB">
        <authorList>
            <consortium name="EnsemblMetazoa"/>
        </authorList>
    </citation>
    <scope>IDENTIFICATION</scope>
    <source>
        <strain evidence="4">05x7-T-G4-1.051#20</strain>
    </source>
</reference>
<dbReference type="EnsemblMetazoa" id="G17794.1">
    <property type="protein sequence ID" value="G17794.1:cds"/>
    <property type="gene ID" value="G17794"/>
</dbReference>
<evidence type="ECO:0000259" key="2">
    <source>
        <dbReference type="PROSITE" id="PS52002"/>
    </source>
</evidence>
<dbReference type="InterPro" id="IPR001163">
    <property type="entry name" value="Sm_dom_euk/arc"/>
</dbReference>
<feature type="domain" description="Sm" evidence="2">
    <location>
        <begin position="13"/>
        <end position="85"/>
    </location>
</feature>
<dbReference type="PROSITE" id="PS52002">
    <property type="entry name" value="SM"/>
    <property type="match status" value="1"/>
</dbReference>
<dbReference type="EMBL" id="JH818430">
    <property type="protein sequence ID" value="EKC22801.1"/>
    <property type="molecule type" value="Genomic_DNA"/>
</dbReference>
<dbReference type="FunCoup" id="K1QMC7">
    <property type="interactions" value="13"/>
</dbReference>
<dbReference type="GO" id="GO:0006398">
    <property type="term" value="P:mRNA 3'-end processing by stem-loop binding and cleavage"/>
    <property type="evidence" value="ECO:0007669"/>
    <property type="project" value="TreeGrafter"/>
</dbReference>
<evidence type="ECO:0000256" key="1">
    <source>
        <dbReference type="SAM" id="MobiDB-lite"/>
    </source>
</evidence>
<evidence type="ECO:0000313" key="4">
    <source>
        <dbReference type="EnsemblMetazoa" id="G17794.1:cds"/>
    </source>
</evidence>
<dbReference type="SMART" id="SM00651">
    <property type="entry name" value="Sm"/>
    <property type="match status" value="1"/>
</dbReference>
<feature type="region of interest" description="Disordered" evidence="1">
    <location>
        <begin position="120"/>
        <end position="148"/>
    </location>
</feature>
<dbReference type="PANTHER" id="PTHR21196:SF1">
    <property type="entry name" value="U7 SNRNA-ASSOCIATED SM-LIKE PROTEIN LSM10"/>
    <property type="match status" value="1"/>
</dbReference>
<dbReference type="HOGENOM" id="CLU_141832_0_1_1"/>
<dbReference type="AlphaFoldDB" id="K1QMC7"/>
<gene>
    <name evidence="3" type="ORF">CGI_10001450</name>
</gene>
<dbReference type="InterPro" id="IPR047575">
    <property type="entry name" value="Sm"/>
</dbReference>
<proteinExistence type="predicted"/>
<evidence type="ECO:0000313" key="5">
    <source>
        <dbReference type="Proteomes" id="UP000005408"/>
    </source>
</evidence>
<name>K1QMC7_MAGGI</name>
<dbReference type="InterPro" id="IPR010920">
    <property type="entry name" value="LSM_dom_sf"/>
</dbReference>
<dbReference type="GO" id="GO:0071208">
    <property type="term" value="F:histone pre-mRNA DCP binding"/>
    <property type="evidence" value="ECO:0007669"/>
    <property type="project" value="TreeGrafter"/>
</dbReference>
<dbReference type="CDD" id="cd01733">
    <property type="entry name" value="LSm10"/>
    <property type="match status" value="1"/>
</dbReference>
<dbReference type="Pfam" id="PF01423">
    <property type="entry name" value="LSM"/>
    <property type="match status" value="1"/>
</dbReference>
<dbReference type="SUPFAM" id="SSF50182">
    <property type="entry name" value="Sm-like ribonucleoproteins"/>
    <property type="match status" value="1"/>
</dbReference>